<sequence length="67" mass="6972">MSASHPMERRAILLWDDVNPKIVIVAISVAVITVIVAASGGAIGRVQAKLGWLNNVYCPAGSTLGAE</sequence>
<accession>A0A9P6FNP6</accession>
<proteinExistence type="predicted"/>
<reference evidence="2" key="1">
    <citation type="journal article" date="2020" name="Fungal Divers.">
        <title>Resolving the Mortierellaceae phylogeny through synthesis of multi-gene phylogenetics and phylogenomics.</title>
        <authorList>
            <person name="Vandepol N."/>
            <person name="Liber J."/>
            <person name="Desiro A."/>
            <person name="Na H."/>
            <person name="Kennedy M."/>
            <person name="Barry K."/>
            <person name="Grigoriev I.V."/>
            <person name="Miller A.N."/>
            <person name="O'Donnell K."/>
            <person name="Stajich J.E."/>
            <person name="Bonito G."/>
        </authorList>
    </citation>
    <scope>NUCLEOTIDE SEQUENCE</scope>
    <source>
        <strain evidence="2">KOD1015</strain>
    </source>
</reference>
<dbReference type="EMBL" id="JAABOA010003478">
    <property type="protein sequence ID" value="KAF9578624.1"/>
    <property type="molecule type" value="Genomic_DNA"/>
</dbReference>
<dbReference type="Proteomes" id="UP000780801">
    <property type="component" value="Unassembled WGS sequence"/>
</dbReference>
<keyword evidence="3" id="KW-1185">Reference proteome</keyword>
<evidence type="ECO:0000256" key="1">
    <source>
        <dbReference type="SAM" id="Phobius"/>
    </source>
</evidence>
<evidence type="ECO:0000313" key="2">
    <source>
        <dbReference type="EMBL" id="KAF9578624.1"/>
    </source>
</evidence>
<feature type="transmembrane region" description="Helical" evidence="1">
    <location>
        <begin position="22"/>
        <end position="43"/>
    </location>
</feature>
<evidence type="ECO:0000313" key="3">
    <source>
        <dbReference type="Proteomes" id="UP000780801"/>
    </source>
</evidence>
<protein>
    <submittedName>
        <fullName evidence="2">Uncharacterized protein</fullName>
    </submittedName>
</protein>
<organism evidence="2 3">
    <name type="scientific">Lunasporangiospora selenospora</name>
    <dbReference type="NCBI Taxonomy" id="979761"/>
    <lineage>
        <taxon>Eukaryota</taxon>
        <taxon>Fungi</taxon>
        <taxon>Fungi incertae sedis</taxon>
        <taxon>Mucoromycota</taxon>
        <taxon>Mortierellomycotina</taxon>
        <taxon>Mortierellomycetes</taxon>
        <taxon>Mortierellales</taxon>
        <taxon>Mortierellaceae</taxon>
        <taxon>Lunasporangiospora</taxon>
    </lineage>
</organism>
<dbReference type="AlphaFoldDB" id="A0A9P6FNP6"/>
<name>A0A9P6FNP6_9FUNG</name>
<comment type="caution">
    <text evidence="2">The sequence shown here is derived from an EMBL/GenBank/DDBJ whole genome shotgun (WGS) entry which is preliminary data.</text>
</comment>
<keyword evidence="1" id="KW-0812">Transmembrane</keyword>
<gene>
    <name evidence="2" type="ORF">BGW38_005483</name>
</gene>
<keyword evidence="1" id="KW-0472">Membrane</keyword>
<keyword evidence="1" id="KW-1133">Transmembrane helix</keyword>
<feature type="non-terminal residue" evidence="2">
    <location>
        <position position="67"/>
    </location>
</feature>